<dbReference type="InterPro" id="IPR011864">
    <property type="entry name" value="Phosphate_PstC"/>
</dbReference>
<dbReference type="Proteomes" id="UP000316095">
    <property type="component" value="Unassembled WGS sequence"/>
</dbReference>
<comment type="similarity">
    <text evidence="6">Belongs to the binding-protein-dependent transport system permease family. CysTW subfamily.</text>
</comment>
<organism evidence="8 9">
    <name type="scientific">Rubinisphaera italica</name>
    <dbReference type="NCBI Taxonomy" id="2527969"/>
    <lineage>
        <taxon>Bacteria</taxon>
        <taxon>Pseudomonadati</taxon>
        <taxon>Planctomycetota</taxon>
        <taxon>Planctomycetia</taxon>
        <taxon>Planctomycetales</taxon>
        <taxon>Planctomycetaceae</taxon>
        <taxon>Rubinisphaera</taxon>
    </lineage>
</organism>
<feature type="transmembrane region" description="Helical" evidence="5">
    <location>
        <begin position="213"/>
        <end position="234"/>
    </location>
</feature>
<dbReference type="EMBL" id="SJPG01000001">
    <property type="protein sequence ID" value="TWT62665.1"/>
    <property type="molecule type" value="Genomic_DNA"/>
</dbReference>
<feature type="transmembrane region" description="Helical" evidence="5">
    <location>
        <begin position="128"/>
        <end position="149"/>
    </location>
</feature>
<evidence type="ECO:0000259" key="7">
    <source>
        <dbReference type="PROSITE" id="PS50928"/>
    </source>
</evidence>
<dbReference type="CDD" id="cd06261">
    <property type="entry name" value="TM_PBP2"/>
    <property type="match status" value="1"/>
</dbReference>
<keyword evidence="4 5" id="KW-0472">Membrane</keyword>
<dbReference type="PANTHER" id="PTHR42727">
    <property type="entry name" value="PHOSPHATE TRANSPORT SYSTEM PERMEASE PROTEIN"/>
    <property type="match status" value="1"/>
</dbReference>
<proteinExistence type="inferred from homology"/>
<dbReference type="GO" id="GO:0005315">
    <property type="term" value="F:phosphate transmembrane transporter activity"/>
    <property type="evidence" value="ECO:0007669"/>
    <property type="project" value="InterPro"/>
</dbReference>
<reference evidence="8 9" key="1">
    <citation type="submission" date="2019-02" db="EMBL/GenBank/DDBJ databases">
        <title>Deep-cultivation of Planctomycetes and their phenomic and genomic characterization uncovers novel biology.</title>
        <authorList>
            <person name="Wiegand S."/>
            <person name="Jogler M."/>
            <person name="Boedeker C."/>
            <person name="Pinto D."/>
            <person name="Vollmers J."/>
            <person name="Rivas-Marin E."/>
            <person name="Kohn T."/>
            <person name="Peeters S.H."/>
            <person name="Heuer A."/>
            <person name="Rast P."/>
            <person name="Oberbeckmann S."/>
            <person name="Bunk B."/>
            <person name="Jeske O."/>
            <person name="Meyerdierks A."/>
            <person name="Storesund J.E."/>
            <person name="Kallscheuer N."/>
            <person name="Luecker S."/>
            <person name="Lage O.M."/>
            <person name="Pohl T."/>
            <person name="Merkel B.J."/>
            <person name="Hornburger P."/>
            <person name="Mueller R.-W."/>
            <person name="Bruemmer F."/>
            <person name="Labrenz M."/>
            <person name="Spormann A.M."/>
            <person name="Op Den Camp H."/>
            <person name="Overmann J."/>
            <person name="Amann R."/>
            <person name="Jetten M.S.M."/>
            <person name="Mascher T."/>
            <person name="Medema M.H."/>
            <person name="Devos D.P."/>
            <person name="Kaster A.-K."/>
            <person name="Ovreas L."/>
            <person name="Rohde M."/>
            <person name="Galperin M.Y."/>
            <person name="Jogler C."/>
        </authorList>
    </citation>
    <scope>NUCLEOTIDE SEQUENCE [LARGE SCALE GENOMIC DNA]</scope>
    <source>
        <strain evidence="8 9">Pan54</strain>
    </source>
</reference>
<dbReference type="RefSeq" id="WP_146504495.1">
    <property type="nucleotide sequence ID" value="NZ_SJPG01000001.1"/>
</dbReference>
<sequence length="317" mass="34410">MNKERHSLAAKTSFRRTWEQFIQFVLFSCAVVSVVTTAAIIFVLVTESIFGIGDSIAFFQQVPLWSFLTDTKWAPEYGEGKFGILPLVVGTMWVTGIAALIGIPFGLATAIYLSEYASPRTRGYIKPILEILAGIPTVVYGYFALVFITPLIVEPLGRFLGVQVDTFNAISAGFVVGIMIIPMVSSLSEDVLRAVPRGLREAGYALGSTKFDVSVKVVLPAALSGVLASFLLAISRALGETMAVNIAGGVRPNLTMNPFEQICTMTSNIVKMAGSDSPVGSVEYRSIYAVALTLFVITLTMNVISQFILNKYREVYQ</sequence>
<keyword evidence="5" id="KW-0813">Transport</keyword>
<evidence type="ECO:0000313" key="9">
    <source>
        <dbReference type="Proteomes" id="UP000316095"/>
    </source>
</evidence>
<dbReference type="Pfam" id="PF00528">
    <property type="entry name" value="BPD_transp_1"/>
    <property type="match status" value="1"/>
</dbReference>
<keyword evidence="2 5" id="KW-0812">Transmembrane</keyword>
<comment type="caution">
    <text evidence="8">The sequence shown here is derived from an EMBL/GenBank/DDBJ whole genome shotgun (WGS) entry which is preliminary data.</text>
</comment>
<feature type="domain" description="ABC transmembrane type-1" evidence="7">
    <location>
        <begin position="88"/>
        <end position="305"/>
    </location>
</feature>
<protein>
    <recommendedName>
        <fullName evidence="6">Phosphate transport system permease protein</fullName>
    </recommendedName>
</protein>
<dbReference type="PANTHER" id="PTHR42727:SF1">
    <property type="entry name" value="PHOSPHATE TRANSPORT SYSTEM PERMEASE"/>
    <property type="match status" value="1"/>
</dbReference>
<evidence type="ECO:0000256" key="3">
    <source>
        <dbReference type="ARBA" id="ARBA00022989"/>
    </source>
</evidence>
<comment type="function">
    <text evidence="6">Part of the binding-protein-dependent transport system for phosphate; probably responsible for the translocation of the substrate across the membrane.</text>
</comment>
<accession>A0A5C5XKK6</accession>
<feature type="transmembrane region" description="Helical" evidence="5">
    <location>
        <begin position="21"/>
        <end position="45"/>
    </location>
</feature>
<keyword evidence="3 5" id="KW-1133">Transmembrane helix</keyword>
<dbReference type="InterPro" id="IPR000515">
    <property type="entry name" value="MetI-like"/>
</dbReference>
<feature type="transmembrane region" description="Helical" evidence="5">
    <location>
        <begin position="84"/>
        <end position="107"/>
    </location>
</feature>
<feature type="transmembrane region" description="Helical" evidence="5">
    <location>
        <begin position="287"/>
        <end position="309"/>
    </location>
</feature>
<keyword evidence="9" id="KW-1185">Reference proteome</keyword>
<keyword evidence="6" id="KW-0592">Phosphate transport</keyword>
<evidence type="ECO:0000256" key="1">
    <source>
        <dbReference type="ARBA" id="ARBA00004651"/>
    </source>
</evidence>
<keyword evidence="6" id="KW-1003">Cell membrane</keyword>
<name>A0A5C5XKK6_9PLAN</name>
<dbReference type="GO" id="GO:0005886">
    <property type="term" value="C:plasma membrane"/>
    <property type="evidence" value="ECO:0007669"/>
    <property type="project" value="UniProtKB-SubCell"/>
</dbReference>
<evidence type="ECO:0000256" key="4">
    <source>
        <dbReference type="ARBA" id="ARBA00023136"/>
    </source>
</evidence>
<evidence type="ECO:0000256" key="6">
    <source>
        <dbReference type="RuleBase" id="RU363054"/>
    </source>
</evidence>
<evidence type="ECO:0000256" key="5">
    <source>
        <dbReference type="RuleBase" id="RU363032"/>
    </source>
</evidence>
<dbReference type="GO" id="GO:0006817">
    <property type="term" value="P:phosphate ion transport"/>
    <property type="evidence" value="ECO:0007669"/>
    <property type="project" value="UniProtKB-KW"/>
</dbReference>
<dbReference type="PROSITE" id="PS50928">
    <property type="entry name" value="ABC_TM1"/>
    <property type="match status" value="1"/>
</dbReference>
<dbReference type="SUPFAM" id="SSF161098">
    <property type="entry name" value="MetI-like"/>
    <property type="match status" value="1"/>
</dbReference>
<dbReference type="OrthoDB" id="9785113at2"/>
<dbReference type="AlphaFoldDB" id="A0A5C5XKK6"/>
<gene>
    <name evidence="8" type="primary">pstC</name>
    <name evidence="8" type="ORF">Pan54_34090</name>
</gene>
<dbReference type="NCBIfam" id="TIGR02138">
    <property type="entry name" value="phosphate_pstC"/>
    <property type="match status" value="1"/>
</dbReference>
<comment type="subcellular location">
    <subcellularLocation>
        <location evidence="1 5">Cell membrane</location>
        <topology evidence="1 5">Multi-pass membrane protein</topology>
    </subcellularLocation>
</comment>
<feature type="transmembrane region" description="Helical" evidence="5">
    <location>
        <begin position="169"/>
        <end position="192"/>
    </location>
</feature>
<evidence type="ECO:0000313" key="8">
    <source>
        <dbReference type="EMBL" id="TWT62665.1"/>
    </source>
</evidence>
<dbReference type="InterPro" id="IPR035906">
    <property type="entry name" value="MetI-like_sf"/>
</dbReference>
<evidence type="ECO:0000256" key="2">
    <source>
        <dbReference type="ARBA" id="ARBA00022692"/>
    </source>
</evidence>
<dbReference type="Gene3D" id="1.10.3720.10">
    <property type="entry name" value="MetI-like"/>
    <property type="match status" value="1"/>
</dbReference>